<evidence type="ECO:0000313" key="1">
    <source>
        <dbReference type="EMBL" id="AXK79255.1"/>
    </source>
</evidence>
<dbReference type="Proteomes" id="UP000254889">
    <property type="component" value="Chromosome"/>
</dbReference>
<reference evidence="1 2" key="1">
    <citation type="submission" date="2018-07" db="EMBL/GenBank/DDBJ databases">
        <authorList>
            <person name="Quirk P.G."/>
            <person name="Krulwich T.A."/>
        </authorList>
    </citation>
    <scope>NUCLEOTIDE SEQUENCE [LARGE SCALE GENOMIC DNA]</scope>
    <source>
        <strain evidence="1 2">CC-BB4</strain>
    </source>
</reference>
<dbReference type="RefSeq" id="WP_115687766.1">
    <property type="nucleotide sequence ID" value="NZ_CP031417.1"/>
</dbReference>
<keyword evidence="2" id="KW-1185">Reference proteome</keyword>
<dbReference type="KEGG" id="ptaw:DW352_01215"/>
<sequence>MNILPREKQIEVIAALCDGLGIRATSRITGVNRGTVGALALKVGRGCAELHDRMMVGLRPSRLELDELWSFVAKKQVRVGKNDLGAASVGDQYTYIALGASSRAIISYFTGKRDSGNTHEFIADLRQRVIGSPEISTDGFLPYQNAIRAEFGNRIAHGVVNKTYSVTHIGMKEAARRYSPAQVVAVEYDVVSGVPSHISTSYVERSNLSIRMGSKRFSRLSNGFSKKLDNHCAAVSLYVAHYNLCRVHESLRSTPAMALGVADRVWTVADLLDAALATQPITPVTTAPDRRKRFRVIEGGKG</sequence>
<dbReference type="EMBL" id="CP031417">
    <property type="protein sequence ID" value="AXK79255.1"/>
    <property type="molecule type" value="Genomic_DNA"/>
</dbReference>
<gene>
    <name evidence="1" type="ORF">DW352_01215</name>
</gene>
<organism evidence="1 2">
    <name type="scientific">Pseudolabrys taiwanensis</name>
    <dbReference type="NCBI Taxonomy" id="331696"/>
    <lineage>
        <taxon>Bacteria</taxon>
        <taxon>Pseudomonadati</taxon>
        <taxon>Pseudomonadota</taxon>
        <taxon>Alphaproteobacteria</taxon>
        <taxon>Hyphomicrobiales</taxon>
        <taxon>Xanthobacteraceae</taxon>
        <taxon>Pseudolabrys</taxon>
    </lineage>
</organism>
<protein>
    <submittedName>
        <fullName evidence="1">IS1 transposase</fullName>
    </submittedName>
</protein>
<evidence type="ECO:0000313" key="2">
    <source>
        <dbReference type="Proteomes" id="UP000254889"/>
    </source>
</evidence>
<dbReference type="OrthoDB" id="7197613at2"/>
<dbReference type="AlphaFoldDB" id="A0A345ZQQ8"/>
<name>A0A345ZQQ8_9HYPH</name>
<accession>A0A345ZQQ8</accession>
<proteinExistence type="predicted"/>